<dbReference type="EMBL" id="JACEFO010000026">
    <property type="protein sequence ID" value="KAF8784008.1"/>
    <property type="molecule type" value="Genomic_DNA"/>
</dbReference>
<evidence type="ECO:0000313" key="2">
    <source>
        <dbReference type="Proteomes" id="UP000636709"/>
    </source>
</evidence>
<proteinExistence type="predicted"/>
<accession>A0A835KXK5</accession>
<keyword evidence="2" id="KW-1185">Reference proteome</keyword>
<reference evidence="1" key="1">
    <citation type="submission" date="2020-07" db="EMBL/GenBank/DDBJ databases">
        <title>Genome sequence and genetic diversity analysis of an under-domesticated orphan crop, white fonio (Digitaria exilis).</title>
        <authorList>
            <person name="Bennetzen J.L."/>
            <person name="Chen S."/>
            <person name="Ma X."/>
            <person name="Wang X."/>
            <person name="Yssel A.E.J."/>
            <person name="Chaluvadi S.R."/>
            <person name="Johnson M."/>
            <person name="Gangashetty P."/>
            <person name="Hamidou F."/>
            <person name="Sanogo M.D."/>
            <person name="Zwaenepoel A."/>
            <person name="Wallace J."/>
            <person name="Van De Peer Y."/>
            <person name="Van Deynze A."/>
        </authorList>
    </citation>
    <scope>NUCLEOTIDE SEQUENCE</scope>
    <source>
        <tissue evidence="1">Leaves</tissue>
    </source>
</reference>
<comment type="caution">
    <text evidence="1">The sequence shown here is derived from an EMBL/GenBank/DDBJ whole genome shotgun (WGS) entry which is preliminary data.</text>
</comment>
<gene>
    <name evidence="1" type="ORF">HU200_000033</name>
</gene>
<dbReference type="Proteomes" id="UP000636709">
    <property type="component" value="Unassembled WGS sequence"/>
</dbReference>
<dbReference type="AlphaFoldDB" id="A0A835KXK5"/>
<name>A0A835KXK5_9POAL</name>
<organism evidence="1 2">
    <name type="scientific">Digitaria exilis</name>
    <dbReference type="NCBI Taxonomy" id="1010633"/>
    <lineage>
        <taxon>Eukaryota</taxon>
        <taxon>Viridiplantae</taxon>
        <taxon>Streptophyta</taxon>
        <taxon>Embryophyta</taxon>
        <taxon>Tracheophyta</taxon>
        <taxon>Spermatophyta</taxon>
        <taxon>Magnoliopsida</taxon>
        <taxon>Liliopsida</taxon>
        <taxon>Poales</taxon>
        <taxon>Poaceae</taxon>
        <taxon>PACMAD clade</taxon>
        <taxon>Panicoideae</taxon>
        <taxon>Panicodae</taxon>
        <taxon>Paniceae</taxon>
        <taxon>Anthephorinae</taxon>
        <taxon>Digitaria</taxon>
    </lineage>
</organism>
<evidence type="ECO:0000313" key="1">
    <source>
        <dbReference type="EMBL" id="KAF8784008.1"/>
    </source>
</evidence>
<protein>
    <submittedName>
        <fullName evidence="1">Uncharacterized protein</fullName>
    </submittedName>
</protein>
<sequence>MAEADEAAPLEFTPDVDRGGGLLGHRASSPLPPNVASITSARRYKKNNQWSLYEALLEGQRRSANGRWSAWLTLAKKAAVRAFASSTRRLLGVVLAHSSVGVVATSSCWANIMVDVGSQGGPDADPPLSVVGGGRAALSSLD</sequence>